<evidence type="ECO:0000313" key="1">
    <source>
        <dbReference type="EMBL" id="TMS36515.1"/>
    </source>
</evidence>
<organism evidence="1 2">
    <name type="scientific">Steinernema carpocapsae</name>
    <name type="common">Entomopathogenic nematode</name>
    <dbReference type="NCBI Taxonomy" id="34508"/>
    <lineage>
        <taxon>Eukaryota</taxon>
        <taxon>Metazoa</taxon>
        <taxon>Ecdysozoa</taxon>
        <taxon>Nematoda</taxon>
        <taxon>Chromadorea</taxon>
        <taxon>Rhabditida</taxon>
        <taxon>Tylenchina</taxon>
        <taxon>Panagrolaimomorpha</taxon>
        <taxon>Strongyloidoidea</taxon>
        <taxon>Steinernematidae</taxon>
        <taxon>Steinernema</taxon>
    </lineage>
</organism>
<dbReference type="AlphaFoldDB" id="A0A4U8UUX0"/>
<dbReference type="EMBL" id="AZBU02000001">
    <property type="protein sequence ID" value="TMS36515.1"/>
    <property type="molecule type" value="Genomic_DNA"/>
</dbReference>
<dbReference type="EMBL" id="CM016762">
    <property type="protein sequence ID" value="TMS36515.1"/>
    <property type="molecule type" value="Genomic_DNA"/>
</dbReference>
<reference evidence="1 2" key="2">
    <citation type="journal article" date="2019" name="G3 (Bethesda)">
        <title>Hybrid Assembly of the Genome of the Entomopathogenic Nematode Steinernema carpocapsae Identifies the X-Chromosome.</title>
        <authorList>
            <person name="Serra L."/>
            <person name="Macchietto M."/>
            <person name="Macias-Munoz A."/>
            <person name="McGill C.J."/>
            <person name="Rodriguez I.M."/>
            <person name="Rodriguez B."/>
            <person name="Murad R."/>
            <person name="Mortazavi A."/>
        </authorList>
    </citation>
    <scope>NUCLEOTIDE SEQUENCE [LARGE SCALE GENOMIC DNA]</scope>
    <source>
        <strain evidence="1 2">ALL</strain>
    </source>
</reference>
<accession>A0A4U8UUX0</accession>
<sequence length="164" mass="19332">MPHNDMDSYFFVVTLQTRALAFCGSNHVKELRKTRSKTTETSTPSYDKKVDVHIIMWHTVETRKSFTYNNSRRNNRLQSVSLLIVECQAKWTDCGESDANAGSVFLEYSFSPDKRGFLRCWRVSEHVWAQCDRELIPRRMRPRLRKSAESVFPAFFTKYSDFDR</sequence>
<evidence type="ECO:0000313" key="2">
    <source>
        <dbReference type="Proteomes" id="UP000298663"/>
    </source>
</evidence>
<protein>
    <submittedName>
        <fullName evidence="1">Uncharacterized protein</fullName>
    </submittedName>
</protein>
<dbReference type="Proteomes" id="UP000298663">
    <property type="component" value="Chromosome X"/>
</dbReference>
<gene>
    <name evidence="1" type="ORF">L596_003662</name>
</gene>
<comment type="caution">
    <text evidence="1">The sequence shown here is derived from an EMBL/GenBank/DDBJ whole genome shotgun (WGS) entry which is preliminary data.</text>
</comment>
<keyword evidence="2" id="KW-1185">Reference proteome</keyword>
<reference evidence="1 2" key="1">
    <citation type="journal article" date="2015" name="Genome Biol.">
        <title>Comparative genomics of Steinernema reveals deeply conserved gene regulatory networks.</title>
        <authorList>
            <person name="Dillman A.R."/>
            <person name="Macchietto M."/>
            <person name="Porter C.F."/>
            <person name="Rogers A."/>
            <person name="Williams B."/>
            <person name="Antoshechkin I."/>
            <person name="Lee M.M."/>
            <person name="Goodwin Z."/>
            <person name="Lu X."/>
            <person name="Lewis E.E."/>
            <person name="Goodrich-Blair H."/>
            <person name="Stock S.P."/>
            <person name="Adams B.J."/>
            <person name="Sternberg P.W."/>
            <person name="Mortazavi A."/>
        </authorList>
    </citation>
    <scope>NUCLEOTIDE SEQUENCE [LARGE SCALE GENOMIC DNA]</scope>
    <source>
        <strain evidence="1 2">ALL</strain>
    </source>
</reference>
<proteinExistence type="predicted"/>
<name>A0A4U8UUX0_STECR</name>